<dbReference type="Proteomes" id="UP000183585">
    <property type="component" value="Unassembled WGS sequence"/>
</dbReference>
<feature type="region of interest" description="Disordered" evidence="1">
    <location>
        <begin position="1"/>
        <end position="26"/>
    </location>
</feature>
<organism evidence="2 3">
    <name type="scientific">Micromonospora carbonacea</name>
    <dbReference type="NCBI Taxonomy" id="47853"/>
    <lineage>
        <taxon>Bacteria</taxon>
        <taxon>Bacillati</taxon>
        <taxon>Actinomycetota</taxon>
        <taxon>Actinomycetes</taxon>
        <taxon>Micromonosporales</taxon>
        <taxon>Micromonosporaceae</taxon>
        <taxon>Micromonospora</taxon>
    </lineage>
</organism>
<sequence length="66" mass="7299">MGSESVRRIGEVLRSAREPGAGSDPDYFRRKAEAFEQIAAEQPDLAAECAELAARARRRGQQLESH</sequence>
<reference evidence="3" key="1">
    <citation type="submission" date="2016-06" db="EMBL/GenBank/DDBJ databases">
        <authorList>
            <person name="Varghese N."/>
            <person name="Submissions Spin"/>
        </authorList>
    </citation>
    <scope>NUCLEOTIDE SEQUENCE [LARGE SCALE GENOMIC DNA]</scope>
    <source>
        <strain evidence="3">DSM 43168</strain>
    </source>
</reference>
<dbReference type="AlphaFoldDB" id="A0A1C5AVM0"/>
<name>A0A1C5AVM0_9ACTN</name>
<proteinExistence type="predicted"/>
<feature type="compositionally biased region" description="Basic and acidic residues" evidence="1">
    <location>
        <begin position="1"/>
        <end position="17"/>
    </location>
</feature>
<accession>A0A1C5AVM0</accession>
<protein>
    <submittedName>
        <fullName evidence="2">Uncharacterized protein</fullName>
    </submittedName>
</protein>
<evidence type="ECO:0000313" key="3">
    <source>
        <dbReference type="Proteomes" id="UP000183585"/>
    </source>
</evidence>
<evidence type="ECO:0000256" key="1">
    <source>
        <dbReference type="SAM" id="MobiDB-lite"/>
    </source>
</evidence>
<keyword evidence="3" id="KW-1185">Reference proteome</keyword>
<gene>
    <name evidence="2" type="ORF">GA0070563_12176</name>
</gene>
<evidence type="ECO:0000313" key="2">
    <source>
        <dbReference type="EMBL" id="SCF49272.1"/>
    </source>
</evidence>
<dbReference type="EMBL" id="FMCT01000021">
    <property type="protein sequence ID" value="SCF49272.1"/>
    <property type="molecule type" value="Genomic_DNA"/>
</dbReference>